<dbReference type="AlphaFoldDB" id="A0A9N9GJZ3"/>
<dbReference type="GO" id="GO:0009916">
    <property type="term" value="F:alternative oxidase activity"/>
    <property type="evidence" value="ECO:0007669"/>
    <property type="project" value="UniProtKB-UniRule"/>
</dbReference>
<evidence type="ECO:0000313" key="14">
    <source>
        <dbReference type="Proteomes" id="UP000789831"/>
    </source>
</evidence>
<evidence type="ECO:0000256" key="5">
    <source>
        <dbReference type="ARBA" id="ARBA00022692"/>
    </source>
</evidence>
<keyword evidence="4 12" id="KW-0679">Respiratory chain</keyword>
<evidence type="ECO:0000256" key="2">
    <source>
        <dbReference type="ARBA" id="ARBA00008388"/>
    </source>
</evidence>
<dbReference type="EMBL" id="CAJVPL010002562">
    <property type="protein sequence ID" value="CAG8613864.1"/>
    <property type="molecule type" value="Genomic_DNA"/>
</dbReference>
<dbReference type="Proteomes" id="UP000789831">
    <property type="component" value="Unassembled WGS sequence"/>
</dbReference>
<comment type="similarity">
    <text evidence="2 12">Belongs to the alternative oxidase family.</text>
</comment>
<dbReference type="GO" id="GO:0046872">
    <property type="term" value="F:metal ion binding"/>
    <property type="evidence" value="ECO:0007669"/>
    <property type="project" value="UniProtKB-UniRule"/>
</dbReference>
<evidence type="ECO:0000256" key="3">
    <source>
        <dbReference type="ARBA" id="ARBA00022448"/>
    </source>
</evidence>
<evidence type="ECO:0000256" key="4">
    <source>
        <dbReference type="ARBA" id="ARBA00022660"/>
    </source>
</evidence>
<dbReference type="InterPro" id="IPR038659">
    <property type="entry name" value="AOX_sf"/>
</dbReference>
<organism evidence="13 14">
    <name type="scientific">Ambispora gerdemannii</name>
    <dbReference type="NCBI Taxonomy" id="144530"/>
    <lineage>
        <taxon>Eukaryota</taxon>
        <taxon>Fungi</taxon>
        <taxon>Fungi incertae sedis</taxon>
        <taxon>Mucoromycota</taxon>
        <taxon>Glomeromycotina</taxon>
        <taxon>Glomeromycetes</taxon>
        <taxon>Archaeosporales</taxon>
        <taxon>Ambisporaceae</taxon>
        <taxon>Ambispora</taxon>
    </lineage>
</organism>
<proteinExistence type="inferred from homology"/>
<comment type="subcellular location">
    <subcellularLocation>
        <location evidence="1">Membrane</location>
    </subcellularLocation>
</comment>
<evidence type="ECO:0000256" key="1">
    <source>
        <dbReference type="ARBA" id="ARBA00004370"/>
    </source>
</evidence>
<evidence type="ECO:0000256" key="11">
    <source>
        <dbReference type="ARBA" id="ARBA00023136"/>
    </source>
</evidence>
<keyword evidence="14" id="KW-1185">Reference proteome</keyword>
<keyword evidence="10 12" id="KW-0408">Iron</keyword>
<gene>
    <name evidence="13" type="ORF">AGERDE_LOCUS9730</name>
</gene>
<dbReference type="PANTHER" id="PTHR31803:SF3">
    <property type="entry name" value="ALTERNATIVE OXIDASE"/>
    <property type="match status" value="1"/>
</dbReference>
<comment type="caution">
    <text evidence="13">The sequence shown here is derived from an EMBL/GenBank/DDBJ whole genome shotgun (WGS) entry which is preliminary data.</text>
</comment>
<keyword evidence="8" id="KW-1133">Transmembrane helix</keyword>
<sequence>MFRPAIRTSILILKRDLTSSLQYIQKPNSLIFIKSTSARLISTTDSSKSTVTINRNTTNTANSSATFIQHNLNNEELLRDIPSPLLRIPHPKPIRNEIIDAKTPLTTKDLESIDIKINLHRVPVTIPDKIAFNIVKMLRIPTDLFFKKKYIHRSVMLETVAAVPGMVAATVRHLRSLRKMQHDGGWIEHLLHEAENERMHLLTWMRFSQPNIWERALVVVVQGIWYNVFFALYLISPRVAHRIAGYLEEEAIISYTTFLNEIDNGNISNIKEVPDIAIDYWNLDRETATLRDVVMAIRADEAAHRDSNHHFSDRIILKKEDLREDIRRIFAEAKSHTARKIAGLNESAADKWERKLD</sequence>
<evidence type="ECO:0000256" key="10">
    <source>
        <dbReference type="ARBA" id="ARBA00023004"/>
    </source>
</evidence>
<keyword evidence="5 12" id="KW-0812">Transmembrane</keyword>
<evidence type="ECO:0000256" key="7">
    <source>
        <dbReference type="ARBA" id="ARBA00022982"/>
    </source>
</evidence>
<keyword evidence="9 12" id="KW-0560">Oxidoreductase</keyword>
<dbReference type="EC" id="1.-.-.-" evidence="12"/>
<evidence type="ECO:0000256" key="9">
    <source>
        <dbReference type="ARBA" id="ARBA00023002"/>
    </source>
</evidence>
<dbReference type="GO" id="GO:0098803">
    <property type="term" value="C:respiratory chain complex"/>
    <property type="evidence" value="ECO:0007669"/>
    <property type="project" value="UniProtKB-UniRule"/>
</dbReference>
<comment type="cofactor">
    <cofactor evidence="12">
        <name>Fe cation</name>
        <dbReference type="ChEBI" id="CHEBI:24875"/>
    </cofactor>
    <text evidence="12">Binds 2 iron ions per subunit.</text>
</comment>
<dbReference type="GO" id="GO:0005739">
    <property type="term" value="C:mitochondrion"/>
    <property type="evidence" value="ECO:0007669"/>
    <property type="project" value="TreeGrafter"/>
</dbReference>
<dbReference type="GO" id="GO:0010230">
    <property type="term" value="P:alternative respiration"/>
    <property type="evidence" value="ECO:0007669"/>
    <property type="project" value="TreeGrafter"/>
</dbReference>
<reference evidence="13" key="1">
    <citation type="submission" date="2021-06" db="EMBL/GenBank/DDBJ databases">
        <authorList>
            <person name="Kallberg Y."/>
            <person name="Tangrot J."/>
            <person name="Rosling A."/>
        </authorList>
    </citation>
    <scope>NUCLEOTIDE SEQUENCE</scope>
    <source>
        <strain evidence="13">MT106</strain>
    </source>
</reference>
<dbReference type="Pfam" id="PF01786">
    <property type="entry name" value="AOX"/>
    <property type="match status" value="1"/>
</dbReference>
<keyword evidence="3" id="KW-0813">Transport</keyword>
<keyword evidence="6 12" id="KW-0479">Metal-binding</keyword>
<dbReference type="Gene3D" id="1.20.1260.140">
    <property type="entry name" value="Alternative oxidase"/>
    <property type="match status" value="1"/>
</dbReference>
<dbReference type="GO" id="GO:0016020">
    <property type="term" value="C:membrane"/>
    <property type="evidence" value="ECO:0007669"/>
    <property type="project" value="UniProtKB-SubCell"/>
</dbReference>
<evidence type="ECO:0000256" key="8">
    <source>
        <dbReference type="ARBA" id="ARBA00022989"/>
    </source>
</evidence>
<evidence type="ECO:0000256" key="6">
    <source>
        <dbReference type="ARBA" id="ARBA00022723"/>
    </source>
</evidence>
<dbReference type="PANTHER" id="PTHR31803">
    <property type="entry name" value="ALTERNATIVE OXIDASE"/>
    <property type="match status" value="1"/>
</dbReference>
<keyword evidence="7 12" id="KW-0249">Electron transport</keyword>
<protein>
    <recommendedName>
        <fullName evidence="12">Alternative oxidase</fullName>
        <ecNumber evidence="12">1.-.-.-</ecNumber>
    </recommendedName>
</protein>
<name>A0A9N9GJZ3_9GLOM</name>
<evidence type="ECO:0000313" key="13">
    <source>
        <dbReference type="EMBL" id="CAG8613864.1"/>
    </source>
</evidence>
<evidence type="ECO:0000256" key="12">
    <source>
        <dbReference type="RuleBase" id="RU003779"/>
    </source>
</evidence>
<accession>A0A9N9GJZ3</accession>
<dbReference type="OrthoDB" id="16906at2759"/>
<dbReference type="InterPro" id="IPR002680">
    <property type="entry name" value="AOX"/>
</dbReference>
<dbReference type="CDD" id="cd01053">
    <property type="entry name" value="AOX"/>
    <property type="match status" value="1"/>
</dbReference>
<keyword evidence="11 12" id="KW-0472">Membrane</keyword>